<reference evidence="1 2" key="1">
    <citation type="submission" date="2015-02" db="EMBL/GenBank/DDBJ databases">
        <title>Improved understanding of the partial-nitritation anammox process through 23 genomes representing the majority of the microbial community.</title>
        <authorList>
            <person name="Speth D.R."/>
            <person name="In T Zandt M."/>
            <person name="Guerrero Cruz S."/>
            <person name="Jetten M.S."/>
            <person name="Dutilh B.E."/>
        </authorList>
    </citation>
    <scope>NUCLEOTIDE SEQUENCE [LARGE SCALE GENOMIC DNA]</scope>
    <source>
        <strain evidence="1">OLB20</strain>
    </source>
</reference>
<protein>
    <submittedName>
        <fullName evidence="1">Uncharacterized protein</fullName>
    </submittedName>
</protein>
<dbReference type="AlphaFoldDB" id="A0A136M0Y9"/>
<dbReference type="EMBL" id="JYNZ01000001">
    <property type="protein sequence ID" value="KXK27561.1"/>
    <property type="molecule type" value="Genomic_DNA"/>
</dbReference>
<name>A0A136M0Y9_9BACT</name>
<dbReference type="Proteomes" id="UP000070457">
    <property type="component" value="Unassembled WGS sequence"/>
</dbReference>
<organism evidence="1 2">
    <name type="scientific">candidate division WS6 bacterium OLB20</name>
    <dbReference type="NCBI Taxonomy" id="1617426"/>
    <lineage>
        <taxon>Bacteria</taxon>
        <taxon>Candidatus Dojkabacteria</taxon>
    </lineage>
</organism>
<dbReference type="STRING" id="1617426.TR69_WS6001000005"/>
<evidence type="ECO:0000313" key="2">
    <source>
        <dbReference type="Proteomes" id="UP000070457"/>
    </source>
</evidence>
<gene>
    <name evidence="1" type="ORF">TR69_WS6001000005</name>
</gene>
<sequence>MRKLFSNLTLVVSFLHYSPTPLLQSPMESPPGGTFELVGLLRGERAQLSPEVCHLFSVTMQDFVHMLNEADRAWRWCMTGRIWGSGVPVCDEDLPTEMFVHAEIVDRKSSRKALVEFWGDNMFDLGSYHLTFARDTDSVEPPAKPRNREAR</sequence>
<proteinExistence type="predicted"/>
<evidence type="ECO:0000313" key="1">
    <source>
        <dbReference type="EMBL" id="KXK27561.1"/>
    </source>
</evidence>
<accession>A0A136M0Y9</accession>
<comment type="caution">
    <text evidence="1">The sequence shown here is derived from an EMBL/GenBank/DDBJ whole genome shotgun (WGS) entry which is preliminary data.</text>
</comment>